<reference evidence="7 8" key="1">
    <citation type="journal article" date="2014" name="Nat. Commun.">
        <title>Klebsormidium flaccidum genome reveals primary factors for plant terrestrial adaptation.</title>
        <authorList>
            <person name="Hori K."/>
            <person name="Maruyama F."/>
            <person name="Fujisawa T."/>
            <person name="Togashi T."/>
            <person name="Yamamoto N."/>
            <person name="Seo M."/>
            <person name="Sato S."/>
            <person name="Yamada T."/>
            <person name="Mori H."/>
            <person name="Tajima N."/>
            <person name="Moriyama T."/>
            <person name="Ikeuchi M."/>
            <person name="Watanabe M."/>
            <person name="Wada H."/>
            <person name="Kobayashi K."/>
            <person name="Saito M."/>
            <person name="Masuda T."/>
            <person name="Sasaki-Sekimoto Y."/>
            <person name="Mashiguchi K."/>
            <person name="Awai K."/>
            <person name="Shimojima M."/>
            <person name="Masuda S."/>
            <person name="Iwai M."/>
            <person name="Nobusawa T."/>
            <person name="Narise T."/>
            <person name="Kondo S."/>
            <person name="Saito H."/>
            <person name="Sato R."/>
            <person name="Murakawa M."/>
            <person name="Ihara Y."/>
            <person name="Oshima-Yamada Y."/>
            <person name="Ohtaka K."/>
            <person name="Satoh M."/>
            <person name="Sonobe K."/>
            <person name="Ishii M."/>
            <person name="Ohtani R."/>
            <person name="Kanamori-Sato M."/>
            <person name="Honoki R."/>
            <person name="Miyazaki D."/>
            <person name="Mochizuki H."/>
            <person name="Umetsu J."/>
            <person name="Higashi K."/>
            <person name="Shibata D."/>
            <person name="Kamiya Y."/>
            <person name="Sato N."/>
            <person name="Nakamura Y."/>
            <person name="Tabata S."/>
            <person name="Ida S."/>
            <person name="Kurokawa K."/>
            <person name="Ohta H."/>
        </authorList>
    </citation>
    <scope>NUCLEOTIDE SEQUENCE [LARGE SCALE GENOMIC DNA]</scope>
    <source>
        <strain evidence="7 8">NIES-2285</strain>
    </source>
</reference>
<feature type="compositionally biased region" description="Polar residues" evidence="5">
    <location>
        <begin position="147"/>
        <end position="162"/>
    </location>
</feature>
<proteinExistence type="inferred from homology"/>
<dbReference type="EMBL" id="DF237233">
    <property type="protein sequence ID" value="GAQ86354.1"/>
    <property type="molecule type" value="Genomic_DNA"/>
</dbReference>
<dbReference type="SMART" id="SM00382">
    <property type="entry name" value="AAA"/>
    <property type="match status" value="1"/>
</dbReference>
<dbReference type="InterPro" id="IPR050221">
    <property type="entry name" value="26S_Proteasome_ATPase"/>
</dbReference>
<feature type="compositionally biased region" description="Polar residues" evidence="5">
    <location>
        <begin position="120"/>
        <end position="139"/>
    </location>
</feature>
<feature type="region of interest" description="Disordered" evidence="5">
    <location>
        <begin position="527"/>
        <end position="548"/>
    </location>
</feature>
<dbReference type="SUPFAM" id="SSF52540">
    <property type="entry name" value="P-loop containing nucleoside triphosphate hydrolases"/>
    <property type="match status" value="1"/>
</dbReference>
<dbReference type="OMA" id="SGQRYKH"/>
<evidence type="ECO:0000256" key="4">
    <source>
        <dbReference type="RuleBase" id="RU003651"/>
    </source>
</evidence>
<feature type="region of interest" description="Disordered" evidence="5">
    <location>
        <begin position="204"/>
        <end position="234"/>
    </location>
</feature>
<dbReference type="Pfam" id="PF00004">
    <property type="entry name" value="AAA"/>
    <property type="match status" value="1"/>
</dbReference>
<dbReference type="Gene3D" id="1.10.8.60">
    <property type="match status" value="1"/>
</dbReference>
<keyword evidence="8" id="KW-1185">Reference proteome</keyword>
<dbReference type="GO" id="GO:0008540">
    <property type="term" value="C:proteasome regulatory particle, base subcomplex"/>
    <property type="evidence" value="ECO:0000318"/>
    <property type="project" value="GO_Central"/>
</dbReference>
<dbReference type="OrthoDB" id="5925at2759"/>
<dbReference type="InterPro" id="IPR003959">
    <property type="entry name" value="ATPase_AAA_core"/>
</dbReference>
<feature type="compositionally biased region" description="Low complexity" evidence="5">
    <location>
        <begin position="1"/>
        <end position="23"/>
    </location>
</feature>
<dbReference type="Proteomes" id="UP000054558">
    <property type="component" value="Unassembled WGS sequence"/>
</dbReference>
<dbReference type="PROSITE" id="PS00674">
    <property type="entry name" value="AAA"/>
    <property type="match status" value="1"/>
</dbReference>
<dbReference type="InterPro" id="IPR003593">
    <property type="entry name" value="AAA+_ATPase"/>
</dbReference>
<evidence type="ECO:0000256" key="2">
    <source>
        <dbReference type="ARBA" id="ARBA00022741"/>
    </source>
</evidence>
<keyword evidence="3 4" id="KW-0067">ATP-binding</keyword>
<keyword evidence="2 4" id="KW-0547">Nucleotide-binding</keyword>
<dbReference type="InterPro" id="IPR027417">
    <property type="entry name" value="P-loop_NTPase"/>
</dbReference>
<evidence type="ECO:0000313" key="8">
    <source>
        <dbReference type="Proteomes" id="UP000054558"/>
    </source>
</evidence>
<dbReference type="STRING" id="105231.A0A1Y1I5W6"/>
<dbReference type="GO" id="GO:0005524">
    <property type="term" value="F:ATP binding"/>
    <property type="evidence" value="ECO:0007669"/>
    <property type="project" value="UniProtKB-KW"/>
</dbReference>
<feature type="domain" description="AAA+ ATPase" evidence="6">
    <location>
        <begin position="316"/>
        <end position="451"/>
    </location>
</feature>
<dbReference type="GO" id="GO:0016887">
    <property type="term" value="F:ATP hydrolysis activity"/>
    <property type="evidence" value="ECO:0007669"/>
    <property type="project" value="InterPro"/>
</dbReference>
<evidence type="ECO:0000259" key="6">
    <source>
        <dbReference type="SMART" id="SM00382"/>
    </source>
</evidence>
<accession>A0A1Y1I5W6</accession>
<organism evidence="7 8">
    <name type="scientific">Klebsormidium nitens</name>
    <name type="common">Green alga</name>
    <name type="synonym">Ulothrix nitens</name>
    <dbReference type="NCBI Taxonomy" id="105231"/>
    <lineage>
        <taxon>Eukaryota</taxon>
        <taxon>Viridiplantae</taxon>
        <taxon>Streptophyta</taxon>
        <taxon>Klebsormidiophyceae</taxon>
        <taxon>Klebsormidiales</taxon>
        <taxon>Klebsormidiaceae</taxon>
        <taxon>Klebsormidium</taxon>
    </lineage>
</organism>
<dbReference type="CDD" id="cd19481">
    <property type="entry name" value="RecA-like_protease"/>
    <property type="match status" value="1"/>
</dbReference>
<name>A0A1Y1I5W6_KLENI</name>
<gene>
    <name evidence="7" type="ORF">KFL_002840050</name>
</gene>
<feature type="region of interest" description="Disordered" evidence="5">
    <location>
        <begin position="1"/>
        <end position="33"/>
    </location>
</feature>
<dbReference type="GO" id="GO:0036402">
    <property type="term" value="F:proteasome-activating activity"/>
    <property type="evidence" value="ECO:0000318"/>
    <property type="project" value="GO_Central"/>
</dbReference>
<sequence length="548" mass="59794">MNIASGGSPDLSLSASSSSKSDPPWADEVSHARQGLAKRLANLEPGNTKGVPWPIISKKGQQVAVRFKLAPSADFSHFMVDAVTRLGEDPHAGAPSSGPLVRVQAYDSPVARHILILPSLQSPPASNESQTSPDTNQLAAATPPSPLNTSVSDQSNQPSAASNSVSIVIFQSLVGDPTTEVEYMRRGRFTERELDAIANGVKIGIGKPEGKRDEKPLRSSEPNEQVAREKRKTRGRVAAALSKLESMGVIVYGAETLSEEDGEEKPANSEGATWGHLAGYEEQKQEIEDTILLALQRPEVYDRIARGTRREYESNRPRAILFDGPPGTGKTSTARVIAGRAGVPLLYVPLEAVASKYYGESERLLAAVFNAGKDFPHGCLVFLDEIDALATERDSGMHEATRRVLSVLLRQLDGFEPDRRTIVIAATNRKEDLDAALLSRFDTALTFGLPDFRTRQEIFAQYAQHLSASDREAVAAATESMSGRDIRDICEQAERHWASKVIRAQVPQELPTLEEYLRCCKARRQTVAKAEPPKSRPQNRSELAQQFA</sequence>
<dbReference type="PANTHER" id="PTHR23073">
    <property type="entry name" value="26S PROTEASOME REGULATORY SUBUNIT"/>
    <property type="match status" value="1"/>
</dbReference>
<feature type="region of interest" description="Disordered" evidence="5">
    <location>
        <begin position="120"/>
        <end position="162"/>
    </location>
</feature>
<dbReference type="InterPro" id="IPR003960">
    <property type="entry name" value="ATPase_AAA_CS"/>
</dbReference>
<comment type="similarity">
    <text evidence="1 4">Belongs to the AAA ATPase family.</text>
</comment>
<dbReference type="AlphaFoldDB" id="A0A1Y1I5W6"/>
<evidence type="ECO:0000313" key="7">
    <source>
        <dbReference type="EMBL" id="GAQ86354.1"/>
    </source>
</evidence>
<protein>
    <submittedName>
        <fullName evidence="7">AAA-type ATPase family protein</fullName>
    </submittedName>
</protein>
<evidence type="ECO:0000256" key="1">
    <source>
        <dbReference type="ARBA" id="ARBA00006914"/>
    </source>
</evidence>
<dbReference type="Gene3D" id="3.40.50.300">
    <property type="entry name" value="P-loop containing nucleotide triphosphate hydrolases"/>
    <property type="match status" value="1"/>
</dbReference>
<dbReference type="GO" id="GO:0043161">
    <property type="term" value="P:proteasome-mediated ubiquitin-dependent protein catabolic process"/>
    <property type="evidence" value="ECO:0000318"/>
    <property type="project" value="GO_Central"/>
</dbReference>
<feature type="compositionally biased region" description="Polar residues" evidence="5">
    <location>
        <begin position="536"/>
        <end position="548"/>
    </location>
</feature>
<evidence type="ECO:0000256" key="5">
    <source>
        <dbReference type="SAM" id="MobiDB-lite"/>
    </source>
</evidence>
<evidence type="ECO:0000256" key="3">
    <source>
        <dbReference type="ARBA" id="ARBA00022840"/>
    </source>
</evidence>
<feature type="compositionally biased region" description="Basic and acidic residues" evidence="5">
    <location>
        <begin position="208"/>
        <end position="218"/>
    </location>
</feature>